<gene>
    <name evidence="1" type="ORF">H3221_25270</name>
</gene>
<accession>A0A931D990</accession>
<name>A0A931D990_9PSED</name>
<dbReference type="InterPro" id="IPR008727">
    <property type="entry name" value="PAAR_motif"/>
</dbReference>
<comment type="caution">
    <text evidence="1">The sequence shown here is derived from an EMBL/GenBank/DDBJ whole genome shotgun (WGS) entry which is preliminary data.</text>
</comment>
<proteinExistence type="predicted"/>
<sequence>MIPLVRAGDPLRPFGGEVLEGHYLAFGKPVACMGDAARCNKHGLTRIAQGVPETTMDGRPVALDGYRCECGCTVVSTLAGTDMVVAP</sequence>
<dbReference type="CDD" id="cd14744">
    <property type="entry name" value="PAAR_CT_2"/>
    <property type="match status" value="1"/>
</dbReference>
<protein>
    <submittedName>
        <fullName evidence="1">PAAR domain-containing protein</fullName>
    </submittedName>
</protein>
<organism evidence="1 2">
    <name type="scientific">Pseudomonas chaetocerotis</name>
    <dbReference type="NCBI Taxonomy" id="2758695"/>
    <lineage>
        <taxon>Bacteria</taxon>
        <taxon>Pseudomonadati</taxon>
        <taxon>Pseudomonadota</taxon>
        <taxon>Gammaproteobacteria</taxon>
        <taxon>Pseudomonadales</taxon>
        <taxon>Pseudomonadaceae</taxon>
        <taxon>Pseudomonas</taxon>
    </lineage>
</organism>
<dbReference type="RefSeq" id="WP_192985342.1">
    <property type="nucleotide sequence ID" value="NZ_JACFYX020000013.1"/>
</dbReference>
<dbReference type="Proteomes" id="UP000596932">
    <property type="component" value="Unassembled WGS sequence"/>
</dbReference>
<evidence type="ECO:0000313" key="1">
    <source>
        <dbReference type="EMBL" id="MBG0838428.1"/>
    </source>
</evidence>
<reference evidence="1" key="1">
    <citation type="submission" date="2020-07" db="EMBL/GenBank/DDBJ databases">
        <title>Pseudomonas chaetoceroseae sp. nov., a new member of the Pseudomonas oleovorans group isolated from a culture of Chaetoceros calcitrans.</title>
        <authorList>
            <person name="Girard L."/>
            <person name="Lood C."/>
            <person name="De Mot R."/>
            <person name="Baudart J."/>
        </authorList>
    </citation>
    <scope>NUCLEOTIDE SEQUENCE</scope>
    <source>
        <strain evidence="1">536</strain>
    </source>
</reference>
<dbReference type="EMBL" id="JACFYX010000047">
    <property type="protein sequence ID" value="MBG0838428.1"/>
    <property type="molecule type" value="Genomic_DNA"/>
</dbReference>
<dbReference type="AlphaFoldDB" id="A0A931D990"/>
<dbReference type="Pfam" id="PF05488">
    <property type="entry name" value="PAAR_motif"/>
    <property type="match status" value="1"/>
</dbReference>
<evidence type="ECO:0000313" key="2">
    <source>
        <dbReference type="Proteomes" id="UP000596932"/>
    </source>
</evidence>
<keyword evidence="2" id="KW-1185">Reference proteome</keyword>
<dbReference type="Gene3D" id="2.60.200.60">
    <property type="match status" value="1"/>
</dbReference>